<protein>
    <submittedName>
        <fullName evidence="5">Arginase</fullName>
    </submittedName>
</protein>
<dbReference type="Proteomes" id="UP000598775">
    <property type="component" value="Unassembled WGS sequence"/>
</dbReference>
<keyword evidence="3" id="KW-0464">Manganese</keyword>
<accession>A0A917EXC6</accession>
<dbReference type="PANTHER" id="PTHR43782">
    <property type="entry name" value="ARGINASE"/>
    <property type="match status" value="1"/>
</dbReference>
<name>A0A917EXC6_9MICO</name>
<dbReference type="CDD" id="cd09999">
    <property type="entry name" value="Arginase-like_1"/>
    <property type="match status" value="1"/>
</dbReference>
<dbReference type="GO" id="GO:0004053">
    <property type="term" value="F:arginase activity"/>
    <property type="evidence" value="ECO:0007669"/>
    <property type="project" value="TreeGrafter"/>
</dbReference>
<evidence type="ECO:0000256" key="2">
    <source>
        <dbReference type="ARBA" id="ARBA00022801"/>
    </source>
</evidence>
<gene>
    <name evidence="5" type="primary">rocF</name>
    <name evidence="5" type="ORF">GCM10011399_19140</name>
</gene>
<dbReference type="Gene3D" id="3.40.800.10">
    <property type="entry name" value="Ureohydrolase domain"/>
    <property type="match status" value="1"/>
</dbReference>
<proteinExistence type="inferred from homology"/>
<dbReference type="InterPro" id="IPR006035">
    <property type="entry name" value="Ureohydrolase"/>
</dbReference>
<keyword evidence="1" id="KW-0479">Metal-binding</keyword>
<evidence type="ECO:0000313" key="5">
    <source>
        <dbReference type="EMBL" id="GGF25858.1"/>
    </source>
</evidence>
<dbReference type="EMBL" id="BMGP01000003">
    <property type="protein sequence ID" value="GGF25858.1"/>
    <property type="molecule type" value="Genomic_DNA"/>
</dbReference>
<dbReference type="Pfam" id="PF00491">
    <property type="entry name" value="Arginase"/>
    <property type="match status" value="1"/>
</dbReference>
<dbReference type="SUPFAM" id="SSF52768">
    <property type="entry name" value="Arginase/deacetylase"/>
    <property type="match status" value="1"/>
</dbReference>
<dbReference type="PRINTS" id="PR00116">
    <property type="entry name" value="ARGINASE"/>
</dbReference>
<keyword evidence="6" id="KW-1185">Reference proteome</keyword>
<dbReference type="GO" id="GO:0030145">
    <property type="term" value="F:manganese ion binding"/>
    <property type="evidence" value="ECO:0007669"/>
    <property type="project" value="TreeGrafter"/>
</dbReference>
<comment type="caution">
    <text evidence="5">The sequence shown here is derived from an EMBL/GenBank/DDBJ whole genome shotgun (WGS) entry which is preliminary data.</text>
</comment>
<dbReference type="GO" id="GO:0005829">
    <property type="term" value="C:cytosol"/>
    <property type="evidence" value="ECO:0007669"/>
    <property type="project" value="TreeGrafter"/>
</dbReference>
<dbReference type="PROSITE" id="PS51409">
    <property type="entry name" value="ARGINASE_2"/>
    <property type="match status" value="1"/>
</dbReference>
<sequence>MQLIDGADAIAGDLPPRVTNRLEIALGAGESLATGVARVSALRSIRDSVLRALASTPLAGSAPTDSTASGDGVGDDSGAPRADFVVTIGGDCGVELAPVSEAVRDHPELAVVWLDAHADLLQPEDSGDGAFSSMVLRTVLGDGTELLVPERALTPDRLVLAGVRSLDDVEQQFVEENGITELSVDALQQSEELERGDALVTAVSATGATKVYLHIDLDVLDPAEISGVSYPEPFGLSVAALVENIVAVRRRFTVVGAGITQFAPASPDAATDDLSAVLRVISALTRPL</sequence>
<reference evidence="5 6" key="1">
    <citation type="journal article" date="2014" name="Int. J. Syst. Evol. Microbiol.">
        <title>Complete genome sequence of Corynebacterium casei LMG S-19264T (=DSM 44701T), isolated from a smear-ripened cheese.</title>
        <authorList>
            <consortium name="US DOE Joint Genome Institute (JGI-PGF)"/>
            <person name="Walter F."/>
            <person name="Albersmeier A."/>
            <person name="Kalinowski J."/>
            <person name="Ruckert C."/>
        </authorList>
    </citation>
    <scope>NUCLEOTIDE SEQUENCE [LARGE SCALE GENOMIC DNA]</scope>
    <source>
        <strain evidence="5 6">CGMCC 1.12976</strain>
    </source>
</reference>
<organism evidence="5 6">
    <name type="scientific">Subtercola lobariae</name>
    <dbReference type="NCBI Taxonomy" id="1588641"/>
    <lineage>
        <taxon>Bacteria</taxon>
        <taxon>Bacillati</taxon>
        <taxon>Actinomycetota</taxon>
        <taxon>Actinomycetes</taxon>
        <taxon>Micrococcales</taxon>
        <taxon>Microbacteriaceae</taxon>
        <taxon>Subtercola</taxon>
    </lineage>
</organism>
<evidence type="ECO:0000256" key="1">
    <source>
        <dbReference type="ARBA" id="ARBA00022723"/>
    </source>
</evidence>
<dbReference type="PANTHER" id="PTHR43782:SF3">
    <property type="entry name" value="ARGINASE"/>
    <property type="match status" value="1"/>
</dbReference>
<evidence type="ECO:0000313" key="6">
    <source>
        <dbReference type="Proteomes" id="UP000598775"/>
    </source>
</evidence>
<dbReference type="InterPro" id="IPR023696">
    <property type="entry name" value="Ureohydrolase_dom_sf"/>
</dbReference>
<comment type="similarity">
    <text evidence="4">Belongs to the arginase family.</text>
</comment>
<keyword evidence="2" id="KW-0378">Hydrolase</keyword>
<evidence type="ECO:0000256" key="3">
    <source>
        <dbReference type="ARBA" id="ARBA00023211"/>
    </source>
</evidence>
<dbReference type="AlphaFoldDB" id="A0A917EXC6"/>
<evidence type="ECO:0000256" key="4">
    <source>
        <dbReference type="PROSITE-ProRule" id="PRU00742"/>
    </source>
</evidence>